<sequence length="117" mass="13310">MINIVCKTPNCGFPVDTSVACTDVTSLMGLRFMVENKIDSLRTVDNDESHAHLTTVNRYLKMYIPDDERLEKMYNEFKVSSQTGEAPAAKVKNLYLQCTNPKPSPDGQHRNYYDVKC</sequence>
<protein>
    <submittedName>
        <fullName evidence="1">Uncharacterized protein</fullName>
    </submittedName>
</protein>
<organism evidence="1 2">
    <name type="scientific">Mucilaginibacter pedocola</name>
    <dbReference type="NCBI Taxonomy" id="1792845"/>
    <lineage>
        <taxon>Bacteria</taxon>
        <taxon>Pseudomonadati</taxon>
        <taxon>Bacteroidota</taxon>
        <taxon>Sphingobacteriia</taxon>
        <taxon>Sphingobacteriales</taxon>
        <taxon>Sphingobacteriaceae</taxon>
        <taxon>Mucilaginibacter</taxon>
    </lineage>
</organism>
<keyword evidence="2" id="KW-1185">Reference proteome</keyword>
<proteinExistence type="predicted"/>
<dbReference type="RefSeq" id="WP_078349508.1">
    <property type="nucleotide sequence ID" value="NZ_MBTF01000023.1"/>
</dbReference>
<dbReference type="STRING" id="1792845.BC343_09100"/>
<evidence type="ECO:0000313" key="2">
    <source>
        <dbReference type="Proteomes" id="UP000189739"/>
    </source>
</evidence>
<dbReference type="EMBL" id="MBTF01000023">
    <property type="protein sequence ID" value="OOQ58795.1"/>
    <property type="molecule type" value="Genomic_DNA"/>
</dbReference>
<dbReference type="Proteomes" id="UP000189739">
    <property type="component" value="Unassembled WGS sequence"/>
</dbReference>
<gene>
    <name evidence="1" type="ORF">BC343_09100</name>
</gene>
<reference evidence="1 2" key="1">
    <citation type="submission" date="2016-07" db="EMBL/GenBank/DDBJ databases">
        <title>Genomic analysis of zinc-resistant bacterium Mucilaginibacter pedocola TBZ30.</title>
        <authorList>
            <person name="Huang J."/>
            <person name="Tang J."/>
        </authorList>
    </citation>
    <scope>NUCLEOTIDE SEQUENCE [LARGE SCALE GENOMIC DNA]</scope>
    <source>
        <strain evidence="1 2">TBZ30</strain>
    </source>
</reference>
<evidence type="ECO:0000313" key="1">
    <source>
        <dbReference type="EMBL" id="OOQ58795.1"/>
    </source>
</evidence>
<dbReference type="AlphaFoldDB" id="A0A1S9PCU6"/>
<comment type="caution">
    <text evidence="1">The sequence shown here is derived from an EMBL/GenBank/DDBJ whole genome shotgun (WGS) entry which is preliminary data.</text>
</comment>
<name>A0A1S9PCU6_9SPHI</name>
<accession>A0A1S9PCU6</accession>